<dbReference type="AlphaFoldDB" id="A0A2V0R9I4"/>
<name>A0A2V0R9I4_9ZZZZ</name>
<sequence>MTTSFKQFSNIDNRYTLQSMLPAFTASSMGKTEARAKGLRFSVASALSTGVSYDSGSTYDFNTDVGIHNLLVGQGMYKIRTKFLYEGGTTALPGTGDNKRDYFAVVTPSVFENGTDTATAGSASGGVGLSSHGFAIAITSVNNWNATTIRLNSSNIWDTAYYNNEGFSQTITGNTASALVADTVYTLDIVFIKRLMKKEGITNPNTGVVTPLGSPVYDVMYDGYARLDDSKINFSFFGGTVPSLFQPTYFVAGATDSHTSNTNPSSNYNRYTVESSVCSYTFDFDVDSIILEGI</sequence>
<accession>A0A2V0R9I4</accession>
<organism evidence="1">
    <name type="scientific">viral metagenome</name>
    <dbReference type="NCBI Taxonomy" id="1070528"/>
    <lineage>
        <taxon>unclassified sequences</taxon>
        <taxon>metagenomes</taxon>
        <taxon>organismal metagenomes</taxon>
    </lineage>
</organism>
<dbReference type="EMBL" id="BDQA01000306">
    <property type="protein sequence ID" value="GBH21757.1"/>
    <property type="molecule type" value="Genomic_RNA"/>
</dbReference>
<proteinExistence type="predicted"/>
<reference evidence="1" key="1">
    <citation type="submission" date="2017-04" db="EMBL/GenBank/DDBJ databases">
        <title>Unveiling RNA virosphere associated with marine microorganisms.</title>
        <authorList>
            <person name="Urayama S."/>
            <person name="Takaki Y."/>
            <person name="Nishi S."/>
            <person name="Yoshida Y."/>
            <person name="Deguchi S."/>
            <person name="Takai K."/>
            <person name="Nunoura T."/>
        </authorList>
    </citation>
    <scope>NUCLEOTIDE SEQUENCE</scope>
</reference>
<comment type="caution">
    <text evidence="1">The sequence shown here is derived from an EMBL/GenBank/DDBJ whole genome shotgun (WGS) entry which is preliminary data.</text>
</comment>
<evidence type="ECO:0000313" key="1">
    <source>
        <dbReference type="EMBL" id="GBH21757.1"/>
    </source>
</evidence>
<protein>
    <submittedName>
        <fullName evidence="1">Uncharacterized protein</fullName>
    </submittedName>
</protein>